<proteinExistence type="inferred from homology"/>
<comment type="similarity">
    <text evidence="1">Belongs to the LysR transcriptional regulatory family.</text>
</comment>
<dbReference type="Gene3D" id="3.40.190.290">
    <property type="match status" value="1"/>
</dbReference>
<dbReference type="SUPFAM" id="SSF53850">
    <property type="entry name" value="Periplasmic binding protein-like II"/>
    <property type="match status" value="1"/>
</dbReference>
<dbReference type="Pfam" id="PF03466">
    <property type="entry name" value="LysR_substrate"/>
    <property type="match status" value="1"/>
</dbReference>
<name>A0ABT4J633_9RHOB</name>
<dbReference type="EMBL" id="JAPTYD010000018">
    <property type="protein sequence ID" value="MCZ0962521.1"/>
    <property type="molecule type" value="Genomic_DNA"/>
</dbReference>
<organism evidence="6 7">
    <name type="scientific">Paracoccus benzoatiresistens</name>
    <dbReference type="NCBI Taxonomy" id="2997341"/>
    <lineage>
        <taxon>Bacteria</taxon>
        <taxon>Pseudomonadati</taxon>
        <taxon>Pseudomonadota</taxon>
        <taxon>Alphaproteobacteria</taxon>
        <taxon>Rhodobacterales</taxon>
        <taxon>Paracoccaceae</taxon>
        <taxon>Paracoccus</taxon>
    </lineage>
</organism>
<dbReference type="PROSITE" id="PS50931">
    <property type="entry name" value="HTH_LYSR"/>
    <property type="match status" value="1"/>
</dbReference>
<dbReference type="InterPro" id="IPR000847">
    <property type="entry name" value="LysR_HTH_N"/>
</dbReference>
<dbReference type="InterPro" id="IPR005119">
    <property type="entry name" value="LysR_subst-bd"/>
</dbReference>
<comment type="caution">
    <text evidence="6">The sequence shown here is derived from an EMBL/GenBank/DDBJ whole genome shotgun (WGS) entry which is preliminary data.</text>
</comment>
<feature type="domain" description="HTH lysR-type" evidence="5">
    <location>
        <begin position="1"/>
        <end position="58"/>
    </location>
</feature>
<keyword evidence="4" id="KW-0804">Transcription</keyword>
<accession>A0ABT4J633</accession>
<evidence type="ECO:0000256" key="4">
    <source>
        <dbReference type="ARBA" id="ARBA00023163"/>
    </source>
</evidence>
<evidence type="ECO:0000256" key="2">
    <source>
        <dbReference type="ARBA" id="ARBA00023015"/>
    </source>
</evidence>
<dbReference type="CDD" id="cd05466">
    <property type="entry name" value="PBP2_LTTR_substrate"/>
    <property type="match status" value="1"/>
</dbReference>
<evidence type="ECO:0000313" key="6">
    <source>
        <dbReference type="EMBL" id="MCZ0962521.1"/>
    </source>
</evidence>
<dbReference type="Pfam" id="PF00126">
    <property type="entry name" value="HTH_1"/>
    <property type="match status" value="1"/>
</dbReference>
<dbReference type="InterPro" id="IPR036390">
    <property type="entry name" value="WH_DNA-bd_sf"/>
</dbReference>
<gene>
    <name evidence="6" type="ORF">OU682_12920</name>
</gene>
<keyword evidence="3" id="KW-0238">DNA-binding</keyword>
<keyword evidence="2" id="KW-0805">Transcription regulation</keyword>
<dbReference type="PANTHER" id="PTHR30346:SF28">
    <property type="entry name" value="HTH-TYPE TRANSCRIPTIONAL REGULATOR CYNR"/>
    <property type="match status" value="1"/>
</dbReference>
<evidence type="ECO:0000259" key="5">
    <source>
        <dbReference type="PROSITE" id="PS50931"/>
    </source>
</evidence>
<evidence type="ECO:0000256" key="1">
    <source>
        <dbReference type="ARBA" id="ARBA00009437"/>
    </source>
</evidence>
<dbReference type="Gene3D" id="1.10.10.10">
    <property type="entry name" value="Winged helix-like DNA-binding domain superfamily/Winged helix DNA-binding domain"/>
    <property type="match status" value="1"/>
</dbReference>
<sequence length="301" mass="33249">MNFAHIRAFHSVPKEGDMARAAHVLGVSQSTLSQQIHALEARHALRLFEKRGRRLALTDTGRALLQVIERLMEVVDKVQLTLRGPGTLDEGHLSLMSDSTTLAIELMRRFGESYPSVSLSLAIASMDEIREAVRDGKADIGIAMNPPMGDLVTAEPLIPERFHLLLPCGHRLAAQDEVSVRDLSGETIIMHERGSRTHAFVQQILVSEDVRDTRTITVCERSAIREAVARRMGVAFFVLSEIPPDHRLACRPLVASGARLELDEYLLVRKDRHHKPVVAAFRSVVAGCTSEKLPADALIAV</sequence>
<dbReference type="RefSeq" id="WP_268942558.1">
    <property type="nucleotide sequence ID" value="NZ_JAPTYD010000018.1"/>
</dbReference>
<evidence type="ECO:0000313" key="7">
    <source>
        <dbReference type="Proteomes" id="UP001149822"/>
    </source>
</evidence>
<dbReference type="PANTHER" id="PTHR30346">
    <property type="entry name" value="TRANSCRIPTIONAL DUAL REGULATOR HCAR-RELATED"/>
    <property type="match status" value="1"/>
</dbReference>
<reference evidence="6" key="1">
    <citation type="submission" date="2022-12" db="EMBL/GenBank/DDBJ databases">
        <title>Paracoccus sp. EF6 isolated from a lake water.</title>
        <authorList>
            <person name="Liu H."/>
        </authorList>
    </citation>
    <scope>NUCLEOTIDE SEQUENCE</scope>
    <source>
        <strain evidence="6">EF6</strain>
    </source>
</reference>
<keyword evidence="7" id="KW-1185">Reference proteome</keyword>
<dbReference type="Proteomes" id="UP001149822">
    <property type="component" value="Unassembled WGS sequence"/>
</dbReference>
<evidence type="ECO:0000256" key="3">
    <source>
        <dbReference type="ARBA" id="ARBA00023125"/>
    </source>
</evidence>
<dbReference type="SUPFAM" id="SSF46785">
    <property type="entry name" value="Winged helix' DNA-binding domain"/>
    <property type="match status" value="1"/>
</dbReference>
<protein>
    <submittedName>
        <fullName evidence="6">LysR family transcriptional regulator</fullName>
    </submittedName>
</protein>
<dbReference type="InterPro" id="IPR036388">
    <property type="entry name" value="WH-like_DNA-bd_sf"/>
</dbReference>